<dbReference type="AlphaFoldDB" id="A0A4U1FI76"/>
<dbReference type="EMBL" id="RWIC01000111">
    <property type="protein sequence ID" value="TKC49679.1"/>
    <property type="molecule type" value="Genomic_DNA"/>
</dbReference>
<gene>
    <name evidence="1" type="ORF">EI555_007408</name>
</gene>
<comment type="caution">
    <text evidence="1">The sequence shown here is derived from an EMBL/GenBank/DDBJ whole genome shotgun (WGS) entry which is preliminary data.</text>
</comment>
<evidence type="ECO:0000313" key="1">
    <source>
        <dbReference type="EMBL" id="TKC49679.1"/>
    </source>
</evidence>
<evidence type="ECO:0000313" key="2">
    <source>
        <dbReference type="Proteomes" id="UP000308365"/>
    </source>
</evidence>
<sequence>MMAINAVVPRLPRPAVSLQRETAGIGRTPPLRDTQQRCVSRLAVGLPLSCGQKRFGTFTRRGPLLLQNDRDFQTQDFQSPPHLQGRSRVTDGALPESMVSHKLLVCSTCLQISLESPAAL</sequence>
<protein>
    <submittedName>
        <fullName evidence="1">Uncharacterized protein</fullName>
    </submittedName>
</protein>
<accession>A0A4U1FI76</accession>
<name>A0A4U1FI76_MONMO</name>
<proteinExistence type="predicted"/>
<organism evidence="1 2">
    <name type="scientific">Monodon monoceros</name>
    <name type="common">Narwhal</name>
    <name type="synonym">Ceratodon monodon</name>
    <dbReference type="NCBI Taxonomy" id="40151"/>
    <lineage>
        <taxon>Eukaryota</taxon>
        <taxon>Metazoa</taxon>
        <taxon>Chordata</taxon>
        <taxon>Craniata</taxon>
        <taxon>Vertebrata</taxon>
        <taxon>Euteleostomi</taxon>
        <taxon>Mammalia</taxon>
        <taxon>Eutheria</taxon>
        <taxon>Laurasiatheria</taxon>
        <taxon>Artiodactyla</taxon>
        <taxon>Whippomorpha</taxon>
        <taxon>Cetacea</taxon>
        <taxon>Odontoceti</taxon>
        <taxon>Monodontidae</taxon>
        <taxon>Monodon</taxon>
    </lineage>
</organism>
<dbReference type="Proteomes" id="UP000308365">
    <property type="component" value="Unassembled WGS sequence"/>
</dbReference>
<feature type="non-terminal residue" evidence="1">
    <location>
        <position position="120"/>
    </location>
</feature>
<reference evidence="2" key="1">
    <citation type="journal article" date="2019" name="IScience">
        <title>Narwhal Genome Reveals Long-Term Low Genetic Diversity despite Current Large Abundance Size.</title>
        <authorList>
            <person name="Westbury M.V."/>
            <person name="Petersen B."/>
            <person name="Garde E."/>
            <person name="Heide-Jorgensen M.P."/>
            <person name="Lorenzen E.D."/>
        </authorList>
    </citation>
    <scope>NUCLEOTIDE SEQUENCE [LARGE SCALE GENOMIC DNA]</scope>
</reference>